<proteinExistence type="predicted"/>
<evidence type="ECO:0000313" key="3">
    <source>
        <dbReference type="Proteomes" id="UP000001024"/>
    </source>
</evidence>
<accession>Q9HI48</accession>
<keyword evidence="1" id="KW-0812">Transmembrane</keyword>
<dbReference type="AlphaFoldDB" id="Q9HI48"/>
<keyword evidence="1" id="KW-0472">Membrane</keyword>
<dbReference type="EMBL" id="AL445067">
    <property type="protein sequence ID" value="CAC12617.1"/>
    <property type="molecule type" value="Genomic_DNA"/>
</dbReference>
<protein>
    <submittedName>
        <fullName evidence="2">Uncharacterized protein</fullName>
    </submittedName>
</protein>
<keyword evidence="3" id="KW-1185">Reference proteome</keyword>
<dbReference type="PaxDb" id="273075-Ta1499"/>
<reference evidence="2 3" key="1">
    <citation type="journal article" date="2000" name="Nature">
        <title>The genome sequence of the thermoacidophilic scavenger Thermoplasma acidophilum.</title>
        <authorList>
            <person name="Ruepp A."/>
            <person name="Graml W."/>
            <person name="Santos-Martinez M.L."/>
            <person name="Koretke K.K."/>
            <person name="Volker C."/>
            <person name="Mewes H.W."/>
            <person name="Frishman D."/>
            <person name="Stocker S."/>
            <person name="Lupas A.N."/>
            <person name="Baumeister W."/>
        </authorList>
    </citation>
    <scope>NUCLEOTIDE SEQUENCE [LARGE SCALE GENOMIC DNA]</scope>
    <source>
        <strain evidence="3">ATCC 25905 / DSM 1728 / JCM 9062 / NBRC 15155 / AMRC-C165</strain>
    </source>
</reference>
<evidence type="ECO:0000313" key="2">
    <source>
        <dbReference type="EMBL" id="CAC12617.1"/>
    </source>
</evidence>
<dbReference type="HOGENOM" id="CLU_2257495_0_0_2"/>
<feature type="transmembrane region" description="Helical" evidence="1">
    <location>
        <begin position="44"/>
        <end position="61"/>
    </location>
</feature>
<dbReference type="Proteomes" id="UP000001024">
    <property type="component" value="Chromosome"/>
</dbReference>
<gene>
    <name evidence="2" type="ordered locus">Ta1499</name>
</gene>
<dbReference type="EnsemblBacteria" id="CAC12617">
    <property type="protein sequence ID" value="CAC12617"/>
    <property type="gene ID" value="CAC12617"/>
</dbReference>
<dbReference type="KEGG" id="tac:Ta1499"/>
<evidence type="ECO:0000256" key="1">
    <source>
        <dbReference type="SAM" id="Phobius"/>
    </source>
</evidence>
<name>Q9HI48_THEAC</name>
<organism evidence="2 3">
    <name type="scientific">Thermoplasma acidophilum (strain ATCC 25905 / DSM 1728 / JCM 9062 / NBRC 15155 / AMRC-C165)</name>
    <dbReference type="NCBI Taxonomy" id="273075"/>
    <lineage>
        <taxon>Archaea</taxon>
        <taxon>Methanobacteriati</taxon>
        <taxon>Thermoplasmatota</taxon>
        <taxon>Thermoplasmata</taxon>
        <taxon>Thermoplasmatales</taxon>
        <taxon>Thermoplasmataceae</taxon>
        <taxon>Thermoplasma</taxon>
    </lineage>
</organism>
<keyword evidence="1" id="KW-1133">Transmembrane helix</keyword>
<dbReference type="InParanoid" id="Q9HI48"/>
<sequence length="103" mass="12193">MPLASTHAWAIAFCLTECHAHLQEDPGLRRLFRTDVQCQPMLMLYIFINFSSFAYEIEYFFRTAFKKIRKRKMSEYKKVKNFGMTKITELAGISLSPILRHRI</sequence>